<feature type="compositionally biased region" description="Polar residues" evidence="1">
    <location>
        <begin position="76"/>
        <end position="88"/>
    </location>
</feature>
<protein>
    <submittedName>
        <fullName evidence="2">GlgA protein</fullName>
    </submittedName>
</protein>
<dbReference type="AlphaFoldDB" id="A0A0C9REQ8"/>
<feature type="region of interest" description="Disordered" evidence="1">
    <location>
        <begin position="1"/>
        <end position="102"/>
    </location>
</feature>
<sequence length="131" mass="14453">MDFFKKSAAYRQRKARYLRRNEEVSDEENSVGSNEHDEAMQYAPFQFSPEPVPEPADQNAVENEGFQGLYGDGDVSVSTSRTGSNNGSLADEAQSHSSNLSATDTLSFGQSLLSEAAVNEHEMNSREIQIN</sequence>
<accession>A0A0C9REQ8</accession>
<evidence type="ECO:0000256" key="1">
    <source>
        <dbReference type="SAM" id="MobiDB-lite"/>
    </source>
</evidence>
<evidence type="ECO:0000313" key="2">
    <source>
        <dbReference type="EMBL" id="JAG76582.1"/>
    </source>
</evidence>
<reference evidence="2" key="1">
    <citation type="submission" date="2015-01" db="EMBL/GenBank/DDBJ databases">
        <title>Transcriptome Assembly of Fopius arisanus.</title>
        <authorList>
            <person name="Geib S."/>
        </authorList>
    </citation>
    <scope>NUCLEOTIDE SEQUENCE</scope>
</reference>
<proteinExistence type="predicted"/>
<dbReference type="EMBL" id="GBYB01006815">
    <property type="protein sequence ID" value="JAG76582.1"/>
    <property type="molecule type" value="Transcribed_RNA"/>
</dbReference>
<gene>
    <name evidence="2" type="primary">glgA</name>
    <name evidence="2" type="ORF">g.46698</name>
</gene>
<name>A0A0C9REQ8_9HYME</name>
<organism evidence="2">
    <name type="scientific">Fopius arisanus</name>
    <dbReference type="NCBI Taxonomy" id="64838"/>
    <lineage>
        <taxon>Eukaryota</taxon>
        <taxon>Metazoa</taxon>
        <taxon>Ecdysozoa</taxon>
        <taxon>Arthropoda</taxon>
        <taxon>Hexapoda</taxon>
        <taxon>Insecta</taxon>
        <taxon>Pterygota</taxon>
        <taxon>Neoptera</taxon>
        <taxon>Endopterygota</taxon>
        <taxon>Hymenoptera</taxon>
        <taxon>Apocrita</taxon>
        <taxon>Ichneumonoidea</taxon>
        <taxon>Braconidae</taxon>
        <taxon>Opiinae</taxon>
        <taxon>Fopius</taxon>
    </lineage>
</organism>